<evidence type="ECO:0000313" key="6">
    <source>
        <dbReference type="Proteomes" id="UP001605036"/>
    </source>
</evidence>
<feature type="compositionally biased region" description="Basic residues" evidence="4">
    <location>
        <begin position="10"/>
        <end position="20"/>
    </location>
</feature>
<proteinExistence type="predicted"/>
<reference evidence="5 6" key="1">
    <citation type="submission" date="2024-09" db="EMBL/GenBank/DDBJ databases">
        <title>Chromosome-scale assembly of Riccia fluitans.</title>
        <authorList>
            <person name="Paukszto L."/>
            <person name="Sawicki J."/>
            <person name="Karawczyk K."/>
            <person name="Piernik-Szablinska J."/>
            <person name="Szczecinska M."/>
            <person name="Mazdziarz M."/>
        </authorList>
    </citation>
    <scope>NUCLEOTIDE SEQUENCE [LARGE SCALE GENOMIC DNA]</scope>
    <source>
        <strain evidence="5">Rf_01</strain>
        <tissue evidence="5">Aerial parts of the thallus</tissue>
    </source>
</reference>
<comment type="subcellular location">
    <subcellularLocation>
        <location evidence="1">Nucleus</location>
    </subcellularLocation>
</comment>
<feature type="coiled-coil region" evidence="3">
    <location>
        <begin position="168"/>
        <end position="195"/>
    </location>
</feature>
<dbReference type="EMBL" id="JBHFFA010000007">
    <property type="protein sequence ID" value="KAL2612696.1"/>
    <property type="molecule type" value="Genomic_DNA"/>
</dbReference>
<comment type="caution">
    <text evidence="5">The sequence shown here is derived from an EMBL/GenBank/DDBJ whole genome shotgun (WGS) entry which is preliminary data.</text>
</comment>
<keyword evidence="3" id="KW-0175">Coiled coil</keyword>
<dbReference type="InterPro" id="IPR008501">
    <property type="entry name" value="THOC7/Mft1"/>
</dbReference>
<organism evidence="5 6">
    <name type="scientific">Riccia fluitans</name>
    <dbReference type="NCBI Taxonomy" id="41844"/>
    <lineage>
        <taxon>Eukaryota</taxon>
        <taxon>Viridiplantae</taxon>
        <taxon>Streptophyta</taxon>
        <taxon>Embryophyta</taxon>
        <taxon>Marchantiophyta</taxon>
        <taxon>Marchantiopsida</taxon>
        <taxon>Marchantiidae</taxon>
        <taxon>Marchantiales</taxon>
        <taxon>Ricciaceae</taxon>
        <taxon>Riccia</taxon>
    </lineage>
</organism>
<evidence type="ECO:0000313" key="5">
    <source>
        <dbReference type="EMBL" id="KAL2612696.1"/>
    </source>
</evidence>
<evidence type="ECO:0000256" key="2">
    <source>
        <dbReference type="ARBA" id="ARBA00023242"/>
    </source>
</evidence>
<protein>
    <submittedName>
        <fullName evidence="5">Uncharacterized protein</fullName>
    </submittedName>
</protein>
<feature type="region of interest" description="Disordered" evidence="4">
    <location>
        <begin position="1"/>
        <end position="21"/>
    </location>
</feature>
<feature type="compositionally biased region" description="Polar residues" evidence="4">
    <location>
        <begin position="216"/>
        <end position="225"/>
    </location>
</feature>
<feature type="region of interest" description="Disordered" evidence="4">
    <location>
        <begin position="216"/>
        <end position="235"/>
    </location>
</feature>
<accession>A0ABD1XUR5</accession>
<keyword evidence="6" id="KW-1185">Reference proteome</keyword>
<evidence type="ECO:0000256" key="1">
    <source>
        <dbReference type="ARBA" id="ARBA00004123"/>
    </source>
</evidence>
<evidence type="ECO:0000256" key="3">
    <source>
        <dbReference type="SAM" id="Coils"/>
    </source>
</evidence>
<keyword evidence="2" id="KW-0539">Nucleus</keyword>
<dbReference type="AlphaFoldDB" id="A0ABD1XUR5"/>
<sequence>MASSADGRRILRRPRRKKSPSRYAISEAEDECVIRKRLLTKTVTMTCKADPPLNTLLQKFFAFSEVVKKDTDDYEEWERLHAAFLQELDAFALPLTKSEAVVEVKKREIEGYIELHARLKEQVAQCIYKAKVDVECSKLELEEARKINRKPYEESEAIRRQIMSYPTRSAAQEKLREMQKELDLLEEEDAALAASVECRKTQFSILLQAVDDLQMQTTEAESSPSGDYEHCEDPGKLGLASRRACGR</sequence>
<dbReference type="Pfam" id="PF05615">
    <property type="entry name" value="THOC7"/>
    <property type="match status" value="1"/>
</dbReference>
<dbReference type="Proteomes" id="UP001605036">
    <property type="component" value="Unassembled WGS sequence"/>
</dbReference>
<dbReference type="GO" id="GO:0005634">
    <property type="term" value="C:nucleus"/>
    <property type="evidence" value="ECO:0007669"/>
    <property type="project" value="UniProtKB-SubCell"/>
</dbReference>
<evidence type="ECO:0000256" key="4">
    <source>
        <dbReference type="SAM" id="MobiDB-lite"/>
    </source>
</evidence>
<name>A0ABD1XUR5_9MARC</name>
<gene>
    <name evidence="5" type="ORF">R1flu_024388</name>
</gene>